<evidence type="ECO:0000313" key="27">
    <source>
        <dbReference type="EMBL" id="GFY78862.1"/>
    </source>
</evidence>
<dbReference type="EC" id="3.4.11.7" evidence="6"/>
<keyword evidence="12" id="KW-0378">Hydrolase</keyword>
<feature type="binding site" evidence="21">
    <location>
        <position position="19"/>
    </location>
    <ligand>
        <name>Zn(2+)</name>
        <dbReference type="ChEBI" id="CHEBI:29105"/>
        <note>catalytic</note>
    </ligand>
</feature>
<evidence type="ECO:0000313" key="28">
    <source>
        <dbReference type="Proteomes" id="UP000886998"/>
    </source>
</evidence>
<dbReference type="GO" id="GO:0043171">
    <property type="term" value="P:peptide catabolic process"/>
    <property type="evidence" value="ECO:0007669"/>
    <property type="project" value="TreeGrafter"/>
</dbReference>
<dbReference type="Pfam" id="PF17900">
    <property type="entry name" value="Peptidase_M1_N"/>
    <property type="match status" value="1"/>
</dbReference>
<comment type="similarity">
    <text evidence="4">Belongs to the peptidase M1 family.</text>
</comment>
<dbReference type="PANTHER" id="PTHR11533">
    <property type="entry name" value="PROTEASE M1 ZINC METALLOPROTEASE"/>
    <property type="match status" value="1"/>
</dbReference>
<feature type="domain" description="ERAP1-like C-terminal" evidence="25">
    <location>
        <begin position="1070"/>
        <end position="1164"/>
    </location>
</feature>
<dbReference type="SUPFAM" id="SSF63737">
    <property type="entry name" value="Leukotriene A4 hydrolase N-terminal domain"/>
    <property type="match status" value="1"/>
</dbReference>
<dbReference type="PRINTS" id="PR00756">
    <property type="entry name" value="ALADIPTASE"/>
</dbReference>
<keyword evidence="28" id="KW-1185">Reference proteome</keyword>
<keyword evidence="19" id="KW-1015">Disulfide bond</keyword>
<evidence type="ECO:0000256" key="21">
    <source>
        <dbReference type="PIRSR" id="PIRSR634016-3"/>
    </source>
</evidence>
<name>A0A8X7CUN2_9ARAC</name>
<feature type="compositionally biased region" description="Basic and acidic residues" evidence="23">
    <location>
        <begin position="872"/>
        <end position="897"/>
    </location>
</feature>
<keyword evidence="15" id="KW-0735">Signal-anchor</keyword>
<comment type="subcellular location">
    <subcellularLocation>
        <location evidence="3">Cell membrane</location>
        <topology evidence="3">Lipid-anchor</topology>
        <topology evidence="3">GPI-anchor</topology>
    </subcellularLocation>
    <subcellularLocation>
        <location evidence="2">Cell membrane</location>
        <topology evidence="2">Single-pass type II membrane protein</topology>
    </subcellularLocation>
</comment>
<dbReference type="GO" id="GO:0070006">
    <property type="term" value="F:metalloaminopeptidase activity"/>
    <property type="evidence" value="ECO:0007669"/>
    <property type="project" value="TreeGrafter"/>
</dbReference>
<dbReference type="AlphaFoldDB" id="A0A8X7CUN2"/>
<feature type="domain" description="Peptidase M1 membrane alanine aminopeptidase" evidence="24">
    <location>
        <begin position="1"/>
        <end position="140"/>
    </location>
</feature>
<comment type="cofactor">
    <cofactor evidence="21">
        <name>Zn(2+)</name>
        <dbReference type="ChEBI" id="CHEBI:29105"/>
    </cofactor>
    <text evidence="21">Binds 1 zinc ion per subunit.</text>
</comment>
<dbReference type="GO" id="GO:0004230">
    <property type="term" value="F:glutamyl aminopeptidase activity"/>
    <property type="evidence" value="ECO:0007669"/>
    <property type="project" value="UniProtKB-EC"/>
</dbReference>
<feature type="domain" description="Peptidase M1 membrane alanine aminopeptidase" evidence="24">
    <location>
        <begin position="734"/>
        <end position="984"/>
    </location>
</feature>
<keyword evidence="16" id="KW-1133">Transmembrane helix</keyword>
<keyword evidence="7 27" id="KW-0031">Aminopeptidase</keyword>
<dbReference type="GO" id="GO:0042277">
    <property type="term" value="F:peptide binding"/>
    <property type="evidence" value="ECO:0007669"/>
    <property type="project" value="TreeGrafter"/>
</dbReference>
<keyword evidence="10" id="KW-0812">Transmembrane</keyword>
<feature type="domain" description="ERAP1-like C-terminal" evidence="25">
    <location>
        <begin position="223"/>
        <end position="548"/>
    </location>
</feature>
<dbReference type="CDD" id="cd09601">
    <property type="entry name" value="M1_APN-Q_like"/>
    <property type="match status" value="1"/>
</dbReference>
<evidence type="ECO:0000256" key="6">
    <source>
        <dbReference type="ARBA" id="ARBA00012567"/>
    </source>
</evidence>
<evidence type="ECO:0000256" key="19">
    <source>
        <dbReference type="ARBA" id="ARBA00023157"/>
    </source>
</evidence>
<evidence type="ECO:0000256" key="16">
    <source>
        <dbReference type="ARBA" id="ARBA00022989"/>
    </source>
</evidence>
<evidence type="ECO:0000256" key="17">
    <source>
        <dbReference type="ARBA" id="ARBA00023049"/>
    </source>
</evidence>
<dbReference type="GO" id="GO:0005886">
    <property type="term" value="C:plasma membrane"/>
    <property type="evidence" value="ECO:0007669"/>
    <property type="project" value="UniProtKB-SubCell"/>
</dbReference>
<sequence length="1179" mass="137768">MWFGNLVTMRWWSDLWLNEGFASYMSIKGIKVVEPDLDKEDDAATTFLIGAMQGDQTINSHPIVQPVIHPNSEIFDSIAYSKGSTVLRMLEHYMGEDFRKGVSTYLKKYAFKNTETEDLWNELSIASKQGLNVKELMDTWTKQMNFPLVNVKKIENSSNNEFTLKQQRFLSNPETKVFAKVDSPFNYVWQIPLTYYTSESKEVKHLFLNSSEEVNVSLPASKWIKFNADFTGYYLVRYDKKSWETFIEVLLNDHTVFSPADRLNLVFESFSLASAGHLPYSIPFNLIRYLKKEEYHGVWSTVLFELSRIKWFFRGDKEIENIIHEYVRHLSNKLYKKYSWGESEDFSERKLRKIIIKAACASENQDCLQTASRLFGEWMRGAKLNNEIKDLVYEYGLRVRNNDEAWNFLWDKYTEENDPYEKQRIIVAMTTISNVTLLKSRTAFLSSLTDITSLLLINDAKNESVVRKHEHLGVLDLIASNPKGFALVTRLIYSNWTQLVKTHDIIEATEFAIGVFSKYHSQMDLEQVRTFFKENKAKEGARLRTIAVEKINGNINWNIKHHFYVQFWLETNIYMPWKKVRLPQFIVPIRYDILLHPNIYEATVQGEETIELDITEDTDYIPIHQNKLNITRVEVRGLISGEEVAIEEAFPFKKNDFFVIRFEEKIPRGLYKLNRRNLLGEKIFENKFIVVILKTTYVLFFSVSDLEQISSSYKQTQIRVFAPSDRLDEARHGLNLTVKLLGNFEDYFGVPYSLPKLDSVVIVNYSVPAMEHWGVISYNAKRFLVDEKMSSYKRISEVDRVIAHEIVHQWFGNLVTMKWWNDVWLNEGLSTLIMYIPLKQHYPAIEGVEPYTRDLAADPLYTEEDLATTGETRPDETEPGEKGGRSEKTEGRKAWSEEEIHSHPVVRSVTTTDGIANVFDAISYEKGSAILKMLQHVLKEDFRKGLSNYLKKYAFNNAETNDLWKELSEASTENINVTEIMESWIDQMGFPFVELKRNGRTVTATQNWFVRDINDTIAELVAQKPSYSRFGFVWNIPLVYKNIRTGEEHTVWLKDKNATFQIEANEDDIVHFNPGFVGFYVVKYDPLDWAKLGKRLLTNHTDFTATDRYSLLHDAFLLAETDRLIYDIPLELTKYLKREKEPITWNFFRDQYLFFMSHFDPNSEAAKLLKVIKFNQRVL</sequence>
<dbReference type="InterPro" id="IPR045357">
    <property type="entry name" value="Aminopeptidase_N-like_N"/>
</dbReference>
<keyword evidence="20" id="KW-0325">Glycoprotein</keyword>
<dbReference type="InterPro" id="IPR014782">
    <property type="entry name" value="Peptidase_M1_dom"/>
</dbReference>
<dbReference type="Gene3D" id="1.10.390.10">
    <property type="entry name" value="Neutral Protease Domain 2"/>
    <property type="match status" value="3"/>
</dbReference>
<organism evidence="27 28">
    <name type="scientific">Trichonephila inaurata madagascariensis</name>
    <dbReference type="NCBI Taxonomy" id="2747483"/>
    <lineage>
        <taxon>Eukaryota</taxon>
        <taxon>Metazoa</taxon>
        <taxon>Ecdysozoa</taxon>
        <taxon>Arthropoda</taxon>
        <taxon>Chelicerata</taxon>
        <taxon>Arachnida</taxon>
        <taxon>Araneae</taxon>
        <taxon>Araneomorphae</taxon>
        <taxon>Entelegynae</taxon>
        <taxon>Araneoidea</taxon>
        <taxon>Nephilidae</taxon>
        <taxon>Trichonephila</taxon>
        <taxon>Trichonephila inaurata</taxon>
    </lineage>
</organism>
<keyword evidence="8" id="KW-1003">Cell membrane</keyword>
<evidence type="ECO:0000256" key="7">
    <source>
        <dbReference type="ARBA" id="ARBA00022438"/>
    </source>
</evidence>
<protein>
    <recommendedName>
        <fullName evidence="6">glutamyl aminopeptidase</fullName>
        <ecNumber evidence="6">3.4.11.7</ecNumber>
    </recommendedName>
</protein>
<dbReference type="GO" id="GO:0005615">
    <property type="term" value="C:extracellular space"/>
    <property type="evidence" value="ECO:0007669"/>
    <property type="project" value="TreeGrafter"/>
</dbReference>
<dbReference type="Gene3D" id="2.60.40.1730">
    <property type="entry name" value="tricorn interacting facor f3 domain"/>
    <property type="match status" value="1"/>
</dbReference>
<keyword evidence="11 21" id="KW-0479">Metal-binding</keyword>
<keyword evidence="18" id="KW-0472">Membrane</keyword>
<feature type="site" description="Transition state stabilizer" evidence="22">
    <location>
        <position position="80"/>
    </location>
</feature>
<feature type="domain" description="Aminopeptidase N-like N-terminal" evidence="26">
    <location>
        <begin position="587"/>
        <end position="666"/>
    </location>
</feature>
<evidence type="ECO:0000256" key="13">
    <source>
        <dbReference type="ARBA" id="ARBA00022833"/>
    </source>
</evidence>
<evidence type="ECO:0000256" key="23">
    <source>
        <dbReference type="SAM" id="MobiDB-lite"/>
    </source>
</evidence>
<evidence type="ECO:0000259" key="26">
    <source>
        <dbReference type="Pfam" id="PF17900"/>
    </source>
</evidence>
<comment type="catalytic activity">
    <reaction evidence="1">
        <text>Release of N-terminal glutamate (and to a lesser extent aspartate) from a peptide.</text>
        <dbReference type="EC" id="3.4.11.7"/>
    </reaction>
</comment>
<feature type="region of interest" description="Disordered" evidence="23">
    <location>
        <begin position="863"/>
        <end position="897"/>
    </location>
</feature>
<evidence type="ECO:0000256" key="4">
    <source>
        <dbReference type="ARBA" id="ARBA00010136"/>
    </source>
</evidence>
<dbReference type="SUPFAM" id="SSF55486">
    <property type="entry name" value="Metalloproteases ('zincins'), catalytic domain"/>
    <property type="match status" value="2"/>
</dbReference>
<evidence type="ECO:0000256" key="11">
    <source>
        <dbReference type="ARBA" id="ARBA00022723"/>
    </source>
</evidence>
<dbReference type="EMBL" id="BMAV01023251">
    <property type="protein sequence ID" value="GFY78862.1"/>
    <property type="molecule type" value="Genomic_DNA"/>
</dbReference>
<evidence type="ECO:0000256" key="22">
    <source>
        <dbReference type="PIRSR" id="PIRSR634016-4"/>
    </source>
</evidence>
<dbReference type="InterPro" id="IPR050344">
    <property type="entry name" value="Peptidase_M1_aminopeptidases"/>
</dbReference>
<evidence type="ECO:0000256" key="18">
    <source>
        <dbReference type="ARBA" id="ARBA00023136"/>
    </source>
</evidence>
<keyword evidence="13 21" id="KW-0862">Zinc</keyword>
<evidence type="ECO:0000259" key="24">
    <source>
        <dbReference type="Pfam" id="PF01433"/>
    </source>
</evidence>
<dbReference type="GO" id="GO:0006508">
    <property type="term" value="P:proteolysis"/>
    <property type="evidence" value="ECO:0007669"/>
    <property type="project" value="UniProtKB-KW"/>
</dbReference>
<dbReference type="FunFam" id="2.60.40.1910:FF:000003">
    <property type="entry name" value="Aminopeptidase"/>
    <property type="match status" value="1"/>
</dbReference>
<dbReference type="InterPro" id="IPR034016">
    <property type="entry name" value="M1_APN-typ"/>
</dbReference>
<keyword evidence="17" id="KW-0482">Metalloprotease</keyword>
<evidence type="ECO:0000256" key="5">
    <source>
        <dbReference type="ARBA" id="ARBA00011748"/>
    </source>
</evidence>
<dbReference type="InterPro" id="IPR027268">
    <property type="entry name" value="Peptidase_M4/M1_CTD_sf"/>
</dbReference>
<evidence type="ECO:0000256" key="8">
    <source>
        <dbReference type="ARBA" id="ARBA00022475"/>
    </source>
</evidence>
<dbReference type="Pfam" id="PF01433">
    <property type="entry name" value="Peptidase_M1"/>
    <property type="match status" value="2"/>
</dbReference>
<gene>
    <name evidence="27" type="primary">ENPEP</name>
    <name evidence="27" type="ORF">TNIN_140821</name>
</gene>
<accession>A0A8X7CUN2</accession>
<evidence type="ECO:0000256" key="3">
    <source>
        <dbReference type="ARBA" id="ARBA00004609"/>
    </source>
</evidence>
<dbReference type="Proteomes" id="UP000886998">
    <property type="component" value="Unassembled WGS sequence"/>
</dbReference>
<dbReference type="OrthoDB" id="275509at2759"/>
<dbReference type="Pfam" id="PF11838">
    <property type="entry name" value="ERAP1_C"/>
    <property type="match status" value="2"/>
</dbReference>
<proteinExistence type="inferred from homology"/>
<reference evidence="27" key="1">
    <citation type="submission" date="2020-08" db="EMBL/GenBank/DDBJ databases">
        <title>Multicomponent nature underlies the extraordinary mechanical properties of spider dragline silk.</title>
        <authorList>
            <person name="Kono N."/>
            <person name="Nakamura H."/>
            <person name="Mori M."/>
            <person name="Yoshida Y."/>
            <person name="Ohtoshi R."/>
            <person name="Malay A.D."/>
            <person name="Moran D.A.P."/>
            <person name="Tomita M."/>
            <person name="Numata K."/>
            <person name="Arakawa K."/>
        </authorList>
    </citation>
    <scope>NUCLEOTIDE SEQUENCE</scope>
</reference>
<comment type="subunit">
    <text evidence="5">Homodimer; disulfide-linked.</text>
</comment>
<dbReference type="GO" id="GO:0005737">
    <property type="term" value="C:cytoplasm"/>
    <property type="evidence" value="ECO:0007669"/>
    <property type="project" value="TreeGrafter"/>
</dbReference>
<evidence type="ECO:0000256" key="12">
    <source>
        <dbReference type="ARBA" id="ARBA00022801"/>
    </source>
</evidence>
<dbReference type="InterPro" id="IPR001930">
    <property type="entry name" value="Peptidase_M1"/>
</dbReference>
<evidence type="ECO:0000256" key="14">
    <source>
        <dbReference type="ARBA" id="ARBA00022837"/>
    </source>
</evidence>
<dbReference type="InterPro" id="IPR024571">
    <property type="entry name" value="ERAP1-like_C_dom"/>
</dbReference>
<evidence type="ECO:0000256" key="10">
    <source>
        <dbReference type="ARBA" id="ARBA00022692"/>
    </source>
</evidence>
<dbReference type="PANTHER" id="PTHR11533:SF276">
    <property type="entry name" value="GLUTAMYL AMINOPEPTIDASE"/>
    <property type="match status" value="1"/>
</dbReference>
<evidence type="ECO:0000256" key="15">
    <source>
        <dbReference type="ARBA" id="ARBA00022968"/>
    </source>
</evidence>
<dbReference type="GO" id="GO:0008270">
    <property type="term" value="F:zinc ion binding"/>
    <property type="evidence" value="ECO:0007669"/>
    <property type="project" value="InterPro"/>
</dbReference>
<evidence type="ECO:0000256" key="2">
    <source>
        <dbReference type="ARBA" id="ARBA00004401"/>
    </source>
</evidence>
<keyword evidence="14" id="KW-0106">Calcium</keyword>
<dbReference type="Gene3D" id="1.10.3480.20">
    <property type="match status" value="1"/>
</dbReference>
<evidence type="ECO:0000256" key="9">
    <source>
        <dbReference type="ARBA" id="ARBA00022670"/>
    </source>
</evidence>
<keyword evidence="9" id="KW-0645">Protease</keyword>
<evidence type="ECO:0000256" key="20">
    <source>
        <dbReference type="ARBA" id="ARBA00023180"/>
    </source>
</evidence>
<dbReference type="InterPro" id="IPR042097">
    <property type="entry name" value="Aminopeptidase_N-like_N_sf"/>
</dbReference>
<dbReference type="Gene3D" id="2.60.40.1910">
    <property type="match status" value="2"/>
</dbReference>
<comment type="caution">
    <text evidence="27">The sequence shown here is derived from an EMBL/GenBank/DDBJ whole genome shotgun (WGS) entry which is preliminary data.</text>
</comment>
<evidence type="ECO:0000256" key="1">
    <source>
        <dbReference type="ARBA" id="ARBA00001703"/>
    </source>
</evidence>
<evidence type="ECO:0000259" key="25">
    <source>
        <dbReference type="Pfam" id="PF11838"/>
    </source>
</evidence>
<dbReference type="Gene3D" id="1.25.50.20">
    <property type="match status" value="1"/>
</dbReference>